<organism evidence="2 3">
    <name type="scientific">Sporisorium reilianum (strain SRZ2)</name>
    <name type="common">Maize head smut fungus</name>
    <dbReference type="NCBI Taxonomy" id="999809"/>
    <lineage>
        <taxon>Eukaryota</taxon>
        <taxon>Fungi</taxon>
        <taxon>Dikarya</taxon>
        <taxon>Basidiomycota</taxon>
        <taxon>Ustilaginomycotina</taxon>
        <taxon>Ustilaginomycetes</taxon>
        <taxon>Ustilaginales</taxon>
        <taxon>Ustilaginaceae</taxon>
        <taxon>Sporisorium</taxon>
    </lineage>
</organism>
<feature type="chain" id="PRO_5005345481" evidence="1">
    <location>
        <begin position="28"/>
        <end position="176"/>
    </location>
</feature>
<proteinExistence type="predicted"/>
<keyword evidence="1" id="KW-0732">Signal</keyword>
<dbReference type="EMBL" id="FQ311470">
    <property type="protein sequence ID" value="CBQ72829.1"/>
    <property type="molecule type" value="Genomic_DNA"/>
</dbReference>
<sequence>MQIQRLVTVVLAAVGLVCAVLLSPAVAAGTERDVLNRARDQVIGAHIDTSAFYRFAHEVNINGAPGFPQAAFELAQSRGARYVATLAASRRKSPRATVHYLYSPVYSSDPLGRVMGLKFRPTPEEPEGADKTASVLPEHDGGLHGFHIAHVDVIEDHGFDWTSHLKPFEEVVREAV</sequence>
<gene>
    <name evidence="2" type="ORF">sr16561</name>
</gene>
<reference evidence="2 3" key="1">
    <citation type="journal article" date="2010" name="Science">
        <title>Pathogenicity determinants in smut fungi revealed by genome comparison.</title>
        <authorList>
            <person name="Schirawski J."/>
            <person name="Mannhaupt G."/>
            <person name="Muench K."/>
            <person name="Brefort T."/>
            <person name="Schipper K."/>
            <person name="Doehlemann G."/>
            <person name="Di Stasio M."/>
            <person name="Roessel N."/>
            <person name="Mendoza-Mendoza A."/>
            <person name="Pester D."/>
            <person name="Mueller O."/>
            <person name="Winterberg B."/>
            <person name="Meyer E."/>
            <person name="Ghareeb H."/>
            <person name="Wollenberg T."/>
            <person name="Muensterkoetter M."/>
            <person name="Wong P."/>
            <person name="Walter M."/>
            <person name="Stukenbrock E."/>
            <person name="Gueldener U."/>
            <person name="Kahmann R."/>
        </authorList>
    </citation>
    <scope>NUCLEOTIDE SEQUENCE [LARGE SCALE GENOMIC DNA]</scope>
    <source>
        <strain evidence="3">SRZ2</strain>
    </source>
</reference>
<evidence type="ECO:0000313" key="2">
    <source>
        <dbReference type="EMBL" id="CBQ72829.1"/>
    </source>
</evidence>
<dbReference type="AlphaFoldDB" id="E6ZZZ9"/>
<keyword evidence="3" id="KW-1185">Reference proteome</keyword>
<protein>
    <submittedName>
        <fullName evidence="2">Conserved hypothetical Ustilago-specific protein</fullName>
    </submittedName>
</protein>
<feature type="signal peptide" evidence="1">
    <location>
        <begin position="1"/>
        <end position="27"/>
    </location>
</feature>
<dbReference type="Proteomes" id="UP000008867">
    <property type="component" value="Chromosome 5"/>
</dbReference>
<dbReference type="HOGENOM" id="CLU_1526132_0_0_1"/>
<evidence type="ECO:0000313" key="3">
    <source>
        <dbReference type="Proteomes" id="UP000008867"/>
    </source>
</evidence>
<evidence type="ECO:0000256" key="1">
    <source>
        <dbReference type="SAM" id="SignalP"/>
    </source>
</evidence>
<dbReference type="VEuPathDB" id="FungiDB:sr16561"/>
<accession>E6ZZZ9</accession>
<name>E6ZZZ9_SPORE</name>